<evidence type="ECO:0000256" key="1">
    <source>
        <dbReference type="ARBA" id="ARBA00022722"/>
    </source>
</evidence>
<dbReference type="RefSeq" id="WP_188808663.1">
    <property type="nucleotide sequence ID" value="NZ_BAAAWV010000001.1"/>
</dbReference>
<dbReference type="PANTHER" id="PTHR30231:SF4">
    <property type="entry name" value="PROTEIN NEN2"/>
    <property type="match status" value="1"/>
</dbReference>
<feature type="domain" description="Exonuclease" evidence="4">
    <location>
        <begin position="10"/>
        <end position="188"/>
    </location>
</feature>
<keyword evidence="6" id="KW-1185">Reference proteome</keyword>
<gene>
    <name evidence="5" type="ORF">GCM10011577_01640</name>
</gene>
<dbReference type="EMBL" id="BMKU01000001">
    <property type="protein sequence ID" value="GGG83852.1"/>
    <property type="molecule type" value="Genomic_DNA"/>
</dbReference>
<dbReference type="SMART" id="SM00479">
    <property type="entry name" value="EXOIII"/>
    <property type="match status" value="1"/>
</dbReference>
<dbReference type="InterPro" id="IPR013520">
    <property type="entry name" value="Ribonucl_H"/>
</dbReference>
<keyword evidence="1" id="KW-0540">Nuclease</keyword>
<dbReference type="Gene3D" id="3.30.420.10">
    <property type="entry name" value="Ribonuclease H-like superfamily/Ribonuclease H"/>
    <property type="match status" value="1"/>
</dbReference>
<dbReference type="Pfam" id="PF00929">
    <property type="entry name" value="RNase_T"/>
    <property type="match status" value="1"/>
</dbReference>
<comment type="caution">
    <text evidence="5">The sequence shown here is derived from an EMBL/GenBank/DDBJ whole genome shotgun (WGS) entry which is preliminary data.</text>
</comment>
<evidence type="ECO:0000259" key="4">
    <source>
        <dbReference type="SMART" id="SM00479"/>
    </source>
</evidence>
<dbReference type="GO" id="GO:0004527">
    <property type="term" value="F:exonuclease activity"/>
    <property type="evidence" value="ECO:0007669"/>
    <property type="project" value="UniProtKB-KW"/>
</dbReference>
<dbReference type="SUPFAM" id="SSF53098">
    <property type="entry name" value="Ribonuclease H-like"/>
    <property type="match status" value="1"/>
</dbReference>
<organism evidence="5 6">
    <name type="scientific">Pseudarthrobacter polychromogenes</name>
    <dbReference type="NCBI Taxonomy" id="1676"/>
    <lineage>
        <taxon>Bacteria</taxon>
        <taxon>Bacillati</taxon>
        <taxon>Actinomycetota</taxon>
        <taxon>Actinomycetes</taxon>
        <taxon>Micrococcales</taxon>
        <taxon>Micrococcaceae</taxon>
        <taxon>Pseudarthrobacter</taxon>
    </lineage>
</organism>
<name>A0ABQ1X9L4_9MICC</name>
<dbReference type="Proteomes" id="UP000596938">
    <property type="component" value="Unassembled WGS sequence"/>
</dbReference>
<evidence type="ECO:0000256" key="2">
    <source>
        <dbReference type="ARBA" id="ARBA00022801"/>
    </source>
</evidence>
<dbReference type="InterPro" id="IPR012337">
    <property type="entry name" value="RNaseH-like_sf"/>
</dbReference>
<keyword evidence="3 5" id="KW-0269">Exonuclease</keyword>
<dbReference type="PANTHER" id="PTHR30231">
    <property type="entry name" value="DNA POLYMERASE III SUBUNIT EPSILON"/>
    <property type="match status" value="1"/>
</dbReference>
<keyword evidence="2" id="KW-0378">Hydrolase</keyword>
<accession>A0ABQ1X9L4</accession>
<proteinExistence type="predicted"/>
<evidence type="ECO:0000313" key="6">
    <source>
        <dbReference type="Proteomes" id="UP000596938"/>
    </source>
</evidence>
<evidence type="ECO:0000313" key="5">
    <source>
        <dbReference type="EMBL" id="GGG83852.1"/>
    </source>
</evidence>
<dbReference type="InterPro" id="IPR036397">
    <property type="entry name" value="RNaseH_sf"/>
</dbReference>
<sequence>MTGGAYHEGPLLGFDLETTGVNVFEDRIVTCSIVIKASPEAPSQRHSWLINPGIEIPEEAASVHGVTTEVVIAHGENPEEALPQIRAVIQAFASEHPDMALVAFNAAYDLTLFQQELIRYEEAPLDMSFPVIDPFVIDKQADKFRRGSRKLVDVAGVYGVQLENAHNAEADVLAAMQIARRLPDAYPALAVPAATLHGWQVRWRAEQCASLQEYFRRKDPAAVVNGEWPIQTQQKAA</sequence>
<protein>
    <submittedName>
        <fullName evidence="5">3'-5' exonuclease</fullName>
    </submittedName>
</protein>
<reference evidence="6" key="1">
    <citation type="journal article" date="2019" name="Int. J. Syst. Evol. Microbiol.">
        <title>The Global Catalogue of Microorganisms (GCM) 10K type strain sequencing project: providing services to taxonomists for standard genome sequencing and annotation.</title>
        <authorList>
            <consortium name="The Broad Institute Genomics Platform"/>
            <consortium name="The Broad Institute Genome Sequencing Center for Infectious Disease"/>
            <person name="Wu L."/>
            <person name="Ma J."/>
        </authorList>
    </citation>
    <scope>NUCLEOTIDE SEQUENCE [LARGE SCALE GENOMIC DNA]</scope>
    <source>
        <strain evidence="6">CGMCC 1.1927</strain>
    </source>
</reference>
<dbReference type="NCBIfam" id="NF005927">
    <property type="entry name" value="PRK07942.1"/>
    <property type="match status" value="1"/>
</dbReference>
<dbReference type="CDD" id="cd06127">
    <property type="entry name" value="DEDDh"/>
    <property type="match status" value="1"/>
</dbReference>
<evidence type="ECO:0000256" key="3">
    <source>
        <dbReference type="ARBA" id="ARBA00022839"/>
    </source>
</evidence>